<dbReference type="PANTHER" id="PTHR38445">
    <property type="entry name" value="HTH-TYPE TRANSCRIPTIONAL REPRESSOR YTRA"/>
    <property type="match status" value="1"/>
</dbReference>
<dbReference type="Gene3D" id="1.10.10.10">
    <property type="entry name" value="Winged helix-like DNA-binding domain superfamily/Winged helix DNA-binding domain"/>
    <property type="match status" value="1"/>
</dbReference>
<sequence>MLIEIDMHSSIPIYKQLKTAIVSGILSGELHEGDNLPSIRQLASDLGINLHTVRKVYEMLCDEGYIKIHRSKGAEICSPPKLNKEDLSVFEKLLLPIVIELRARDIGEERFAALMEDLWEKSIEGGNRHE</sequence>
<keyword evidence="3" id="KW-0804">Transcription</keyword>
<evidence type="ECO:0000256" key="2">
    <source>
        <dbReference type="ARBA" id="ARBA00023125"/>
    </source>
</evidence>
<feature type="domain" description="HTH gntR-type" evidence="4">
    <location>
        <begin position="11"/>
        <end position="79"/>
    </location>
</feature>
<dbReference type="Proteomes" id="UP000553059">
    <property type="component" value="Unassembled WGS sequence"/>
</dbReference>
<keyword evidence="2" id="KW-0238">DNA-binding</keyword>
<dbReference type="EMBL" id="DUTF01000349">
    <property type="protein sequence ID" value="HHY28259.1"/>
    <property type="molecule type" value="Genomic_DNA"/>
</dbReference>
<dbReference type="InterPro" id="IPR036388">
    <property type="entry name" value="WH-like_DNA-bd_sf"/>
</dbReference>
<dbReference type="PROSITE" id="PS50949">
    <property type="entry name" value="HTH_GNTR"/>
    <property type="match status" value="1"/>
</dbReference>
<dbReference type="GO" id="GO:0003677">
    <property type="term" value="F:DNA binding"/>
    <property type="evidence" value="ECO:0007669"/>
    <property type="project" value="UniProtKB-KW"/>
</dbReference>
<dbReference type="PANTHER" id="PTHR38445:SF12">
    <property type="entry name" value="GNTR-FAMILY TRANSCRIPTIONAL REGULATOR"/>
    <property type="match status" value="1"/>
</dbReference>
<dbReference type="CDD" id="cd07377">
    <property type="entry name" value="WHTH_GntR"/>
    <property type="match status" value="1"/>
</dbReference>
<keyword evidence="1" id="KW-0805">Transcription regulation</keyword>
<protein>
    <submittedName>
        <fullName evidence="5">GntR family transcriptional regulator</fullName>
    </submittedName>
</protein>
<accession>A0A7C7DBR4</accession>
<evidence type="ECO:0000256" key="1">
    <source>
        <dbReference type="ARBA" id="ARBA00023015"/>
    </source>
</evidence>
<dbReference type="GO" id="GO:0003700">
    <property type="term" value="F:DNA-binding transcription factor activity"/>
    <property type="evidence" value="ECO:0007669"/>
    <property type="project" value="InterPro"/>
</dbReference>
<dbReference type="SUPFAM" id="SSF46785">
    <property type="entry name" value="Winged helix' DNA-binding domain"/>
    <property type="match status" value="1"/>
</dbReference>
<dbReference type="AlphaFoldDB" id="A0A7C7DBR4"/>
<evidence type="ECO:0000313" key="5">
    <source>
        <dbReference type="EMBL" id="HHY28259.1"/>
    </source>
</evidence>
<evidence type="ECO:0000259" key="4">
    <source>
        <dbReference type="PROSITE" id="PS50949"/>
    </source>
</evidence>
<proteinExistence type="predicted"/>
<dbReference type="SMART" id="SM00345">
    <property type="entry name" value="HTH_GNTR"/>
    <property type="match status" value="1"/>
</dbReference>
<comment type="caution">
    <text evidence="5">The sequence shown here is derived from an EMBL/GenBank/DDBJ whole genome shotgun (WGS) entry which is preliminary data.</text>
</comment>
<organism evidence="5 6">
    <name type="scientific">Desulfitobacterium dehalogenans</name>
    <dbReference type="NCBI Taxonomy" id="36854"/>
    <lineage>
        <taxon>Bacteria</taxon>
        <taxon>Bacillati</taxon>
        <taxon>Bacillota</taxon>
        <taxon>Clostridia</taxon>
        <taxon>Eubacteriales</taxon>
        <taxon>Desulfitobacteriaceae</taxon>
        <taxon>Desulfitobacterium</taxon>
    </lineage>
</organism>
<evidence type="ECO:0000256" key="3">
    <source>
        <dbReference type="ARBA" id="ARBA00023163"/>
    </source>
</evidence>
<evidence type="ECO:0000313" key="6">
    <source>
        <dbReference type="Proteomes" id="UP000553059"/>
    </source>
</evidence>
<dbReference type="InterPro" id="IPR036390">
    <property type="entry name" value="WH_DNA-bd_sf"/>
</dbReference>
<gene>
    <name evidence="5" type="ORF">GX523_16260</name>
</gene>
<name>A0A7C7DBR4_9FIRM</name>
<dbReference type="Pfam" id="PF00392">
    <property type="entry name" value="GntR"/>
    <property type="match status" value="1"/>
</dbReference>
<dbReference type="InterPro" id="IPR000524">
    <property type="entry name" value="Tscrpt_reg_HTH_GntR"/>
</dbReference>
<reference evidence="5 6" key="1">
    <citation type="journal article" date="2020" name="Biotechnol. Biofuels">
        <title>New insights from the biogas microbiome by comprehensive genome-resolved metagenomics of nearly 1600 species originating from multiple anaerobic digesters.</title>
        <authorList>
            <person name="Campanaro S."/>
            <person name="Treu L."/>
            <person name="Rodriguez-R L.M."/>
            <person name="Kovalovszki A."/>
            <person name="Ziels R.M."/>
            <person name="Maus I."/>
            <person name="Zhu X."/>
            <person name="Kougias P.G."/>
            <person name="Basile A."/>
            <person name="Luo G."/>
            <person name="Schluter A."/>
            <person name="Konstantinidis K.T."/>
            <person name="Angelidaki I."/>
        </authorList>
    </citation>
    <scope>NUCLEOTIDE SEQUENCE [LARGE SCALE GENOMIC DNA]</scope>
    <source>
        <strain evidence="5">AS05jafATM_4</strain>
    </source>
</reference>